<comment type="caution">
    <text evidence="4">The sequence shown here is derived from an EMBL/GenBank/DDBJ whole genome shotgun (WGS) entry which is preliminary data.</text>
</comment>
<dbReference type="PANTHER" id="PTHR12969">
    <property type="entry name" value="NGD5/OSM-6/IFT52"/>
    <property type="match status" value="1"/>
</dbReference>
<dbReference type="InterPro" id="IPR029062">
    <property type="entry name" value="Class_I_gatase-like"/>
</dbReference>
<dbReference type="Pfam" id="PF23355">
    <property type="entry name" value="IFT52_GIFT"/>
    <property type="match status" value="1"/>
</dbReference>
<dbReference type="InterPro" id="IPR039975">
    <property type="entry name" value="IFT52"/>
</dbReference>
<keyword evidence="5" id="KW-1185">Reference proteome</keyword>
<reference evidence="4" key="1">
    <citation type="journal article" date="2022" name="bioRxiv">
        <title>Genomics of Preaxostyla Flagellates Illuminates Evolutionary Transitions and the Path Towards Mitochondrial Loss.</title>
        <authorList>
            <person name="Novak L.V.F."/>
            <person name="Treitli S.C."/>
            <person name="Pyrih J."/>
            <person name="Halakuc P."/>
            <person name="Pipaliya S.V."/>
            <person name="Vacek V."/>
            <person name="Brzon O."/>
            <person name="Soukal P."/>
            <person name="Eme L."/>
            <person name="Dacks J.B."/>
            <person name="Karnkowska A."/>
            <person name="Elias M."/>
            <person name="Hampl V."/>
        </authorList>
    </citation>
    <scope>NUCLEOTIDE SEQUENCE</scope>
    <source>
        <strain evidence="4">RCP-MX</strain>
    </source>
</reference>
<protein>
    <submittedName>
        <fullName evidence="4">Intraflagellar transport protein 52</fullName>
    </submittedName>
</protein>
<dbReference type="PANTHER" id="PTHR12969:SF7">
    <property type="entry name" value="INTRAFLAGELLAR TRANSPORT PROTEIN 52 HOMOLOG"/>
    <property type="match status" value="1"/>
</dbReference>
<evidence type="ECO:0000313" key="4">
    <source>
        <dbReference type="EMBL" id="KAJ4454354.1"/>
    </source>
</evidence>
<feature type="domain" description="IFT52 central" evidence="2">
    <location>
        <begin position="290"/>
        <end position="349"/>
    </location>
</feature>
<dbReference type="Pfam" id="PF23352">
    <property type="entry name" value="IFT52_central"/>
    <property type="match status" value="1"/>
</dbReference>
<gene>
    <name evidence="4" type="ORF">PAPYR_10956</name>
</gene>
<evidence type="ECO:0000259" key="3">
    <source>
        <dbReference type="Pfam" id="PF23355"/>
    </source>
</evidence>
<accession>A0ABQ8UAJ7</accession>
<dbReference type="InterPro" id="IPR055460">
    <property type="entry name" value="IFT52_central"/>
</dbReference>
<dbReference type="SUPFAM" id="SSF52317">
    <property type="entry name" value="Class I glutamine amidotransferase-like"/>
    <property type="match status" value="1"/>
</dbReference>
<evidence type="ECO:0000259" key="2">
    <source>
        <dbReference type="Pfam" id="PF23352"/>
    </source>
</evidence>
<proteinExistence type="predicted"/>
<dbReference type="InterPro" id="IPR055458">
    <property type="entry name" value="IFT52_GIFT"/>
</dbReference>
<dbReference type="EMBL" id="JAPMOS010000163">
    <property type="protein sequence ID" value="KAJ4454354.1"/>
    <property type="molecule type" value="Genomic_DNA"/>
</dbReference>
<organism evidence="4 5">
    <name type="scientific">Paratrimastix pyriformis</name>
    <dbReference type="NCBI Taxonomy" id="342808"/>
    <lineage>
        <taxon>Eukaryota</taxon>
        <taxon>Metamonada</taxon>
        <taxon>Preaxostyla</taxon>
        <taxon>Paratrimastigidae</taxon>
        <taxon>Paratrimastix</taxon>
    </lineage>
</organism>
<evidence type="ECO:0000256" key="1">
    <source>
        <dbReference type="SAM" id="MobiDB-lite"/>
    </source>
</evidence>
<sequence length="365" mass="39331">MQDRTGSATPPSSSPAAPGSSIKNVLIDQCKREVTAYKLLSKSFRSNFRFTSNKDDLTADRLSGVNVLILGGPRDKFTTGEVETLKRFIESGGSVLVAVGEGGEQRLGTNINYFLEEFGIAVNRDSVIRASYKTYAHPKEALISDGVLNREINRAAGKKVSTSAVSTRSAAQSGEVSLSESSLTFVFPYGATLSVQKPAVPILSTGDLCFPMHRPIAAVYKHPQTSGGRIAVVGSVHLMDDAWLNKEENAALVQILLKWLVGSPDVALNAIDAEEPDVADYHFLPDTGALAENVKCCLQEGQPLPVDFTQLFDQDLCKFDTSMIPEALALYGKLDLKHEQLSLIPPQARSCPPCPAPRPSIRGLA</sequence>
<dbReference type="Proteomes" id="UP001141327">
    <property type="component" value="Unassembled WGS sequence"/>
</dbReference>
<name>A0ABQ8UAJ7_9EUKA</name>
<feature type="region of interest" description="Disordered" evidence="1">
    <location>
        <begin position="1"/>
        <end position="20"/>
    </location>
</feature>
<evidence type="ECO:0000313" key="5">
    <source>
        <dbReference type="Proteomes" id="UP001141327"/>
    </source>
</evidence>
<feature type="domain" description="IFT52 GIFT" evidence="3">
    <location>
        <begin position="25"/>
        <end position="274"/>
    </location>
</feature>